<evidence type="ECO:0000313" key="10">
    <source>
        <dbReference type="Proteomes" id="UP000620139"/>
    </source>
</evidence>
<protein>
    <submittedName>
        <fullName evidence="9">LD-carboxypeptidase</fullName>
    </submittedName>
</protein>
<reference evidence="9" key="1">
    <citation type="submission" date="2020-12" db="EMBL/GenBank/DDBJ databases">
        <title>The genome sequence of Inhella sp. 4Y17.</title>
        <authorList>
            <person name="Liu Y."/>
        </authorList>
    </citation>
    <scope>NUCLEOTIDE SEQUENCE</scope>
    <source>
        <strain evidence="9">4Y10</strain>
    </source>
</reference>
<comment type="similarity">
    <text evidence="1">Belongs to the peptidase S66 family.</text>
</comment>
<dbReference type="SUPFAM" id="SSF141986">
    <property type="entry name" value="LD-carboxypeptidase A C-terminal domain-like"/>
    <property type="match status" value="1"/>
</dbReference>
<evidence type="ECO:0000256" key="4">
    <source>
        <dbReference type="ARBA" id="ARBA00022801"/>
    </source>
</evidence>
<dbReference type="EMBL" id="JAEDAL010000002">
    <property type="protein sequence ID" value="MBH9552637.1"/>
    <property type="molecule type" value="Genomic_DNA"/>
</dbReference>
<evidence type="ECO:0000256" key="2">
    <source>
        <dbReference type="ARBA" id="ARBA00022645"/>
    </source>
</evidence>
<dbReference type="Pfam" id="PF17676">
    <property type="entry name" value="Peptidase_S66C"/>
    <property type="match status" value="1"/>
</dbReference>
<evidence type="ECO:0000259" key="8">
    <source>
        <dbReference type="Pfam" id="PF17676"/>
    </source>
</evidence>
<dbReference type="Pfam" id="PF02016">
    <property type="entry name" value="Peptidase_S66"/>
    <property type="match status" value="1"/>
</dbReference>
<dbReference type="PIRSF" id="PIRSF028757">
    <property type="entry name" value="LD-carboxypeptidase"/>
    <property type="match status" value="1"/>
</dbReference>
<dbReference type="InterPro" id="IPR040449">
    <property type="entry name" value="Peptidase_S66_N"/>
</dbReference>
<proteinExistence type="inferred from homology"/>
<dbReference type="GO" id="GO:0008236">
    <property type="term" value="F:serine-type peptidase activity"/>
    <property type="evidence" value="ECO:0007669"/>
    <property type="project" value="UniProtKB-KW"/>
</dbReference>
<accession>A0A931ITT1</accession>
<feature type="active site" description="Nucleophile" evidence="6">
    <location>
        <position position="110"/>
    </location>
</feature>
<feature type="domain" description="LD-carboxypeptidase N-terminal" evidence="7">
    <location>
        <begin position="13"/>
        <end position="129"/>
    </location>
</feature>
<keyword evidence="4" id="KW-0378">Hydrolase</keyword>
<dbReference type="InterPro" id="IPR029062">
    <property type="entry name" value="Class_I_gatase-like"/>
</dbReference>
<evidence type="ECO:0000259" key="7">
    <source>
        <dbReference type="Pfam" id="PF02016"/>
    </source>
</evidence>
<keyword evidence="2" id="KW-0121">Carboxypeptidase</keyword>
<dbReference type="InterPro" id="IPR003507">
    <property type="entry name" value="S66_fam"/>
</dbReference>
<sequence length="299" mass="31603">MTIRALEPGACLGVIAPAGPPKAGALEAVPAQVAALGYRAKIFPGCAGPAELGFLAASDAQRVADVHAALLDPEVDALLCLRGGYGCLRVVDRMDRELLRSHPKPLIGYSDITTLLALWAQEGLAGWHAPMPASDWGQPGGEDDRDRLGAALRSGCGPGWHRQSPELHPLSRRGVADREVCGPLLGGNLAVWASGLGTGTLPDPRGALLFFEDIGEEPYRVDRFLTQLRLAGHLDAAAGFVVGRFSEAPDATAVLAAHLHPLGKPVLAGWPSGHGQPNWPLPIGVRLTLDVHHRTLRWP</sequence>
<organism evidence="9 10">
    <name type="scientific">Inhella gelatinilytica</name>
    <dbReference type="NCBI Taxonomy" id="2795030"/>
    <lineage>
        <taxon>Bacteria</taxon>
        <taxon>Pseudomonadati</taxon>
        <taxon>Pseudomonadota</taxon>
        <taxon>Betaproteobacteria</taxon>
        <taxon>Burkholderiales</taxon>
        <taxon>Sphaerotilaceae</taxon>
        <taxon>Inhella</taxon>
    </lineage>
</organism>
<feature type="active site" description="Charge relay system" evidence="6">
    <location>
        <position position="274"/>
    </location>
</feature>
<evidence type="ECO:0000256" key="3">
    <source>
        <dbReference type="ARBA" id="ARBA00022670"/>
    </source>
</evidence>
<evidence type="ECO:0000313" key="9">
    <source>
        <dbReference type="EMBL" id="MBH9552637.1"/>
    </source>
</evidence>
<dbReference type="Gene3D" id="3.50.30.60">
    <property type="entry name" value="LD-carboxypeptidase A C-terminal domain-like"/>
    <property type="match status" value="1"/>
</dbReference>
<evidence type="ECO:0000256" key="1">
    <source>
        <dbReference type="ARBA" id="ARBA00010233"/>
    </source>
</evidence>
<dbReference type="RefSeq" id="WP_198100232.1">
    <property type="nucleotide sequence ID" value="NZ_JAEDAL010000002.1"/>
</dbReference>
<name>A0A931ITT1_9BURK</name>
<dbReference type="CDD" id="cd07025">
    <property type="entry name" value="Peptidase_S66"/>
    <property type="match status" value="1"/>
</dbReference>
<dbReference type="GO" id="GO:0004180">
    <property type="term" value="F:carboxypeptidase activity"/>
    <property type="evidence" value="ECO:0007669"/>
    <property type="project" value="UniProtKB-KW"/>
</dbReference>
<keyword evidence="10" id="KW-1185">Reference proteome</keyword>
<feature type="domain" description="LD-carboxypeptidase C-terminal" evidence="8">
    <location>
        <begin position="182"/>
        <end position="289"/>
    </location>
</feature>
<dbReference type="InterPro" id="IPR040921">
    <property type="entry name" value="Peptidase_S66C"/>
</dbReference>
<dbReference type="Gene3D" id="3.40.50.10740">
    <property type="entry name" value="Class I glutamine amidotransferase-like"/>
    <property type="match status" value="1"/>
</dbReference>
<dbReference type="Proteomes" id="UP000620139">
    <property type="component" value="Unassembled WGS sequence"/>
</dbReference>
<dbReference type="InterPro" id="IPR027461">
    <property type="entry name" value="Carboxypeptidase_A_C_sf"/>
</dbReference>
<gene>
    <name evidence="9" type="ORF">I7X43_07200</name>
</gene>
<dbReference type="GO" id="GO:0006508">
    <property type="term" value="P:proteolysis"/>
    <property type="evidence" value="ECO:0007669"/>
    <property type="project" value="UniProtKB-KW"/>
</dbReference>
<keyword evidence="5" id="KW-0720">Serine protease</keyword>
<dbReference type="SUPFAM" id="SSF52317">
    <property type="entry name" value="Class I glutamine amidotransferase-like"/>
    <property type="match status" value="1"/>
</dbReference>
<keyword evidence="3" id="KW-0645">Protease</keyword>
<comment type="caution">
    <text evidence="9">The sequence shown here is derived from an EMBL/GenBank/DDBJ whole genome shotgun (WGS) entry which is preliminary data.</text>
</comment>
<feature type="active site" description="Charge relay system" evidence="6">
    <location>
        <position position="212"/>
    </location>
</feature>
<dbReference type="PANTHER" id="PTHR30237:SF2">
    <property type="entry name" value="MUREIN TETRAPEPTIDE CARBOXYPEPTIDASE"/>
    <property type="match status" value="1"/>
</dbReference>
<evidence type="ECO:0000256" key="6">
    <source>
        <dbReference type="PIRSR" id="PIRSR028757-1"/>
    </source>
</evidence>
<dbReference type="PANTHER" id="PTHR30237">
    <property type="entry name" value="MURAMOYLTETRAPEPTIDE CARBOXYPEPTIDASE"/>
    <property type="match status" value="1"/>
</dbReference>
<dbReference type="InterPro" id="IPR027478">
    <property type="entry name" value="LdcA_N"/>
</dbReference>
<evidence type="ECO:0000256" key="5">
    <source>
        <dbReference type="ARBA" id="ARBA00022825"/>
    </source>
</evidence>
<dbReference type="AlphaFoldDB" id="A0A931ITT1"/>